<feature type="region of interest" description="Disordered" evidence="2">
    <location>
        <begin position="554"/>
        <end position="575"/>
    </location>
</feature>
<feature type="coiled-coil region" evidence="1">
    <location>
        <begin position="625"/>
        <end position="656"/>
    </location>
</feature>
<proteinExistence type="predicted"/>
<feature type="coiled-coil region" evidence="1">
    <location>
        <begin position="753"/>
        <end position="801"/>
    </location>
</feature>
<feature type="region of interest" description="Disordered" evidence="2">
    <location>
        <begin position="831"/>
        <end position="855"/>
    </location>
</feature>
<protein>
    <submittedName>
        <fullName evidence="3">Uncharacterized protein</fullName>
    </submittedName>
</protein>
<dbReference type="AlphaFoldDB" id="A0A0G4FZM0"/>
<feature type="compositionally biased region" description="Polar residues" evidence="2">
    <location>
        <begin position="834"/>
        <end position="843"/>
    </location>
</feature>
<keyword evidence="1" id="KW-0175">Coiled coil</keyword>
<evidence type="ECO:0000313" key="3">
    <source>
        <dbReference type="EMBL" id="CEM20831.1"/>
    </source>
</evidence>
<sequence>MARIVAAAFRRQSLGEQAQLPAAFYASLPLAAQRSFQLSRENISLSAPYNQASRSQISNQLSMKSVSGGSEHPDSEDGKSSARNKSKQSTPQASPQRERRVSAPKVPVPPIDLTKVQATFPPAPFTGGPGGASASPFGSQPAAAASAGQTPETPYAMYSVAAQSDLGGGSGGMPVNPEAARRQSVAFSAIGAVHASDTTQPHAMVAPGSPGSPETPFMYGNAPTGDFLPAAMAAAGQVNHTGRGSPGERSPMRFGEALKQRAELMELVVEELHKELAKKDETIHELANRLAEKSGTEGQSNQDVLRRMRAERNLEEENDALFAENVTLKKIVDSHEEIVAAGKTELLQKVDDMEQRLREAEAEGNFLREQQMKAMQRADSAERMLHEMGMQVRKIEETGQRGSVSFSYTQDGLQPKTPREKQDEVRALQERIRQHEEELRDLSKVLDDRESDLAKTKTENNELRSLWEAEKARADELAKRRTANLLRMNQFVALPSSSSNKTHSQTELEPSLAPVAEEAAKTDLAQSLALPPAWADSRQSSAEPFRNLNSEIMAGSETGQGSDPKDTHRSDMSSHDLQKSVLRDRLTLMTQKITKLEKTVAERDADIATIKEALAKKGTELAIEKKEKDRAVQREAERLESLRKRMEMEMQKALEEWHAERATLQDRIMAEMITAAGCQKFANMVKDKIQELHKEALTLTSESEALRKRLEDELSKEKRASLFSIVKLNLEQVYNTSIQEAIRKEKRRLWRTVQSLQVSNDERDDELIELREELDRAHEREQRLMMRIEELLLKLKNLEALLRTARPGPPIVYAVPPPLATPMPFLPPPRPSGVSLQTQTSRSLVPPPEKQLTRQKTHLGVSVSTSPLMQSLVVPPPPPQRAPKIPRALSRSLSMVTVVPPPQPSPTIHRYNVTIVPPQKITNRTTTYTMLPPVQQITTKNPPRHVFKQPPPLQALPTSRGPVTRIVPVLAAQRPRYWQPRMVAGPPPPPPRPTKGGPVPVTRALRQFQPLAVSGTTDAGGQNRCLPCGGMCGGV</sequence>
<gene>
    <name evidence="3" type="ORF">Cvel_19477</name>
</gene>
<organism evidence="3">
    <name type="scientific">Chromera velia CCMP2878</name>
    <dbReference type="NCBI Taxonomy" id="1169474"/>
    <lineage>
        <taxon>Eukaryota</taxon>
        <taxon>Sar</taxon>
        <taxon>Alveolata</taxon>
        <taxon>Colpodellida</taxon>
        <taxon>Chromeraceae</taxon>
        <taxon>Chromera</taxon>
    </lineage>
</organism>
<feature type="compositionally biased region" description="Basic and acidic residues" evidence="2">
    <location>
        <begin position="563"/>
        <end position="575"/>
    </location>
</feature>
<reference evidence="3" key="1">
    <citation type="submission" date="2014-11" db="EMBL/GenBank/DDBJ databases">
        <authorList>
            <person name="Otto D Thomas"/>
            <person name="Naeem Raeece"/>
        </authorList>
    </citation>
    <scope>NUCLEOTIDE SEQUENCE</scope>
</reference>
<dbReference type="PANTHER" id="PTHR45615:SF40">
    <property type="entry name" value="MYOSIN HEAVY CHAIN, NON-MUSCLE"/>
    <property type="match status" value="1"/>
</dbReference>
<feature type="coiled-coil region" evidence="1">
    <location>
        <begin position="689"/>
        <end position="720"/>
    </location>
</feature>
<feature type="compositionally biased region" description="Polar residues" evidence="2">
    <location>
        <begin position="49"/>
        <end position="68"/>
    </location>
</feature>
<feature type="compositionally biased region" description="Basic and acidic residues" evidence="2">
    <location>
        <begin position="417"/>
        <end position="427"/>
    </location>
</feature>
<feature type="compositionally biased region" description="Polar residues" evidence="2">
    <location>
        <begin position="400"/>
        <end position="412"/>
    </location>
</feature>
<name>A0A0G4FZM0_9ALVE</name>
<dbReference type="GO" id="GO:0005737">
    <property type="term" value="C:cytoplasm"/>
    <property type="evidence" value="ECO:0007669"/>
    <property type="project" value="TreeGrafter"/>
</dbReference>
<accession>A0A0G4FZM0</accession>
<dbReference type="PhylomeDB" id="A0A0G4FZM0"/>
<dbReference type="GO" id="GO:0016460">
    <property type="term" value="C:myosin II complex"/>
    <property type="evidence" value="ECO:0007669"/>
    <property type="project" value="TreeGrafter"/>
</dbReference>
<evidence type="ECO:0000256" key="1">
    <source>
        <dbReference type="SAM" id="Coils"/>
    </source>
</evidence>
<dbReference type="GO" id="GO:0000146">
    <property type="term" value="F:microfilament motor activity"/>
    <property type="evidence" value="ECO:0007669"/>
    <property type="project" value="TreeGrafter"/>
</dbReference>
<feature type="region of interest" description="Disordered" evidence="2">
    <location>
        <begin position="396"/>
        <end position="427"/>
    </location>
</feature>
<dbReference type="PANTHER" id="PTHR45615">
    <property type="entry name" value="MYOSIN HEAVY CHAIN, NON-MUSCLE"/>
    <property type="match status" value="1"/>
</dbReference>
<feature type="compositionally biased region" description="Polar residues" evidence="2">
    <location>
        <begin position="81"/>
        <end position="95"/>
    </location>
</feature>
<dbReference type="EMBL" id="CDMZ01000753">
    <property type="protein sequence ID" value="CEM20831.1"/>
    <property type="molecule type" value="Genomic_DNA"/>
</dbReference>
<dbReference type="GO" id="GO:0032982">
    <property type="term" value="C:myosin filament"/>
    <property type="evidence" value="ECO:0007669"/>
    <property type="project" value="TreeGrafter"/>
</dbReference>
<dbReference type="GO" id="GO:0051015">
    <property type="term" value="F:actin filament binding"/>
    <property type="evidence" value="ECO:0007669"/>
    <property type="project" value="TreeGrafter"/>
</dbReference>
<dbReference type="VEuPathDB" id="CryptoDB:Cvel_19477"/>
<feature type="region of interest" description="Disordered" evidence="2">
    <location>
        <begin position="49"/>
        <end position="148"/>
    </location>
</feature>
<feature type="compositionally biased region" description="Basic and acidic residues" evidence="2">
    <location>
        <begin position="71"/>
        <end position="80"/>
    </location>
</feature>
<evidence type="ECO:0000256" key="2">
    <source>
        <dbReference type="SAM" id="MobiDB-lite"/>
    </source>
</evidence>
<feature type="coiled-coil region" evidence="1">
    <location>
        <begin position="343"/>
        <end position="377"/>
    </location>
</feature>
<feature type="compositionally biased region" description="Low complexity" evidence="2">
    <location>
        <begin position="132"/>
        <end position="148"/>
    </location>
</feature>